<feature type="region of interest" description="Disordered" evidence="1">
    <location>
        <begin position="32"/>
        <end position="56"/>
    </location>
</feature>
<dbReference type="Proteomes" id="UP000823674">
    <property type="component" value="Chromosome A06"/>
</dbReference>
<dbReference type="EMBL" id="JADBGQ010000006">
    <property type="protein sequence ID" value="KAG5394143.1"/>
    <property type="molecule type" value="Genomic_DNA"/>
</dbReference>
<gene>
    <name evidence="2" type="primary">A06p040060.1_BraROA</name>
    <name evidence="2" type="ORF">IGI04_024106</name>
</gene>
<name>A0ABQ7M5R5_BRACM</name>
<accession>A0ABQ7M5R5</accession>
<reference evidence="2 3" key="1">
    <citation type="submission" date="2021-03" db="EMBL/GenBank/DDBJ databases">
        <authorList>
            <person name="King G.J."/>
            <person name="Bancroft I."/>
            <person name="Baten A."/>
            <person name="Bloomfield J."/>
            <person name="Borpatragohain P."/>
            <person name="He Z."/>
            <person name="Irish N."/>
            <person name="Irwin J."/>
            <person name="Liu K."/>
            <person name="Mauleon R.P."/>
            <person name="Moore J."/>
            <person name="Morris R."/>
            <person name="Ostergaard L."/>
            <person name="Wang B."/>
            <person name="Wells R."/>
        </authorList>
    </citation>
    <scope>NUCLEOTIDE SEQUENCE [LARGE SCALE GENOMIC DNA]</scope>
    <source>
        <strain evidence="2">R-o-18</strain>
        <tissue evidence="2">Leaf</tissue>
    </source>
</reference>
<organism evidence="2 3">
    <name type="scientific">Brassica rapa subsp. trilocularis</name>
    <dbReference type="NCBI Taxonomy" id="1813537"/>
    <lineage>
        <taxon>Eukaryota</taxon>
        <taxon>Viridiplantae</taxon>
        <taxon>Streptophyta</taxon>
        <taxon>Embryophyta</taxon>
        <taxon>Tracheophyta</taxon>
        <taxon>Spermatophyta</taxon>
        <taxon>Magnoliopsida</taxon>
        <taxon>eudicotyledons</taxon>
        <taxon>Gunneridae</taxon>
        <taxon>Pentapetalae</taxon>
        <taxon>rosids</taxon>
        <taxon>malvids</taxon>
        <taxon>Brassicales</taxon>
        <taxon>Brassicaceae</taxon>
        <taxon>Brassiceae</taxon>
        <taxon>Brassica</taxon>
    </lineage>
</organism>
<sequence>MIRTLYNKKLPNEEKSDIKIYQNAQIYYERETSSEDFHEVQTTSRNSRRLPASPDDFQEVQTTEMEVQTTEMEVICKTSWKSSVRLPGSLKEIRERLKSFKMMNITILLEPFERRRENM</sequence>
<protein>
    <submittedName>
        <fullName evidence="2">Uncharacterized protein</fullName>
    </submittedName>
</protein>
<evidence type="ECO:0000256" key="1">
    <source>
        <dbReference type="SAM" id="MobiDB-lite"/>
    </source>
</evidence>
<evidence type="ECO:0000313" key="2">
    <source>
        <dbReference type="EMBL" id="KAG5394143.1"/>
    </source>
</evidence>
<evidence type="ECO:0000313" key="3">
    <source>
        <dbReference type="Proteomes" id="UP000823674"/>
    </source>
</evidence>
<comment type="caution">
    <text evidence="2">The sequence shown here is derived from an EMBL/GenBank/DDBJ whole genome shotgun (WGS) entry which is preliminary data.</text>
</comment>
<proteinExistence type="predicted"/>
<keyword evidence="3" id="KW-1185">Reference proteome</keyword>